<dbReference type="RefSeq" id="XP_014160201.1">
    <property type="nucleotide sequence ID" value="XM_014304726.1"/>
</dbReference>
<evidence type="ECO:0000256" key="5">
    <source>
        <dbReference type="ARBA" id="ARBA00046387"/>
    </source>
</evidence>
<dbReference type="GeneID" id="25902065"/>
<dbReference type="Pfam" id="PF01209">
    <property type="entry name" value="Ubie_methyltran"/>
    <property type="match status" value="1"/>
</dbReference>
<dbReference type="SUPFAM" id="SSF53335">
    <property type="entry name" value="S-adenosyl-L-methionine-dependent methyltransferases"/>
    <property type="match status" value="1"/>
</dbReference>
<evidence type="ECO:0000313" key="7">
    <source>
        <dbReference type="Proteomes" id="UP000054560"/>
    </source>
</evidence>
<dbReference type="InterPro" id="IPR004033">
    <property type="entry name" value="UbiE/COQ5_MeTrFase"/>
</dbReference>
<proteinExistence type="predicted"/>
<dbReference type="PROSITE" id="PS51608">
    <property type="entry name" value="SAM_MT_UBIE"/>
    <property type="match status" value="1"/>
</dbReference>
<dbReference type="Proteomes" id="UP000054560">
    <property type="component" value="Unassembled WGS sequence"/>
</dbReference>
<dbReference type="InterPro" id="IPR023576">
    <property type="entry name" value="UbiE/COQ5_MeTrFase_CS"/>
</dbReference>
<keyword evidence="1" id="KW-0489">Methyltransferase</keyword>
<evidence type="ECO:0000256" key="3">
    <source>
        <dbReference type="ARBA" id="ARBA00022688"/>
    </source>
</evidence>
<reference evidence="6 7" key="1">
    <citation type="submission" date="2011-02" db="EMBL/GenBank/DDBJ databases">
        <title>The Genome Sequence of Sphaeroforma arctica JP610.</title>
        <authorList>
            <consortium name="The Broad Institute Genome Sequencing Platform"/>
            <person name="Russ C."/>
            <person name="Cuomo C."/>
            <person name="Young S.K."/>
            <person name="Zeng Q."/>
            <person name="Gargeya S."/>
            <person name="Alvarado L."/>
            <person name="Berlin A."/>
            <person name="Chapman S.B."/>
            <person name="Chen Z."/>
            <person name="Freedman E."/>
            <person name="Gellesch M."/>
            <person name="Goldberg J."/>
            <person name="Griggs A."/>
            <person name="Gujja S."/>
            <person name="Heilman E."/>
            <person name="Heiman D."/>
            <person name="Howarth C."/>
            <person name="Mehta T."/>
            <person name="Neiman D."/>
            <person name="Pearson M."/>
            <person name="Roberts A."/>
            <person name="Saif S."/>
            <person name="Shea T."/>
            <person name="Shenoy N."/>
            <person name="Sisk P."/>
            <person name="Stolte C."/>
            <person name="Sykes S."/>
            <person name="White J."/>
            <person name="Yandava C."/>
            <person name="Burger G."/>
            <person name="Gray M.W."/>
            <person name="Holland P.W.H."/>
            <person name="King N."/>
            <person name="Lang F.B.F."/>
            <person name="Roger A.J."/>
            <person name="Ruiz-Trillo I."/>
            <person name="Haas B."/>
            <person name="Nusbaum C."/>
            <person name="Birren B."/>
        </authorList>
    </citation>
    <scope>NUCLEOTIDE SEQUENCE [LARGE SCALE GENOMIC DNA]</scope>
    <source>
        <strain evidence="6 7">JP610</strain>
    </source>
</reference>
<evidence type="ECO:0000313" key="6">
    <source>
        <dbReference type="EMBL" id="KNC86299.1"/>
    </source>
</evidence>
<comment type="subunit">
    <text evidence="5">Component of a multi-subunit COQ enzyme complex, composed of at least COQ3, COQ4, COQ5, COQ6, COQ7 and COQ9. Interacts with PYURF; the interaction is direct, stabilizes COQ5 protein and associates PYURF with COQ enzyme complex.</text>
</comment>
<dbReference type="eggNOG" id="KOG1540">
    <property type="taxonomic scope" value="Eukaryota"/>
</dbReference>
<protein>
    <recommendedName>
        <fullName evidence="8">2-methoxy-6-polyprenyl-1,4-benzoquinol methylase, mitochondrial</fullName>
    </recommendedName>
</protein>
<dbReference type="EMBL" id="KQ241659">
    <property type="protein sequence ID" value="KNC86299.1"/>
    <property type="molecule type" value="Genomic_DNA"/>
</dbReference>
<dbReference type="PANTHER" id="PTHR43591:SF24">
    <property type="entry name" value="2-METHOXY-6-POLYPRENYL-1,4-BENZOQUINOL METHYLASE, MITOCHONDRIAL"/>
    <property type="match status" value="1"/>
</dbReference>
<keyword evidence="2" id="KW-0808">Transferase</keyword>
<keyword evidence="4" id="KW-0949">S-adenosyl-L-methionine</keyword>
<gene>
    <name evidence="6" type="ORF">SARC_01561</name>
</gene>
<dbReference type="STRING" id="667725.A0A0L0GBL2"/>
<dbReference type="GO" id="GO:0032259">
    <property type="term" value="P:methylation"/>
    <property type="evidence" value="ECO:0007669"/>
    <property type="project" value="UniProtKB-KW"/>
</dbReference>
<dbReference type="GO" id="GO:0008425">
    <property type="term" value="F:2-methoxy-6-polyprenyl-1,4-benzoquinol methyltransferase activity"/>
    <property type="evidence" value="ECO:0007669"/>
    <property type="project" value="TreeGrafter"/>
</dbReference>
<evidence type="ECO:0000256" key="1">
    <source>
        <dbReference type="ARBA" id="ARBA00022603"/>
    </source>
</evidence>
<sequence>MELLFEAIGTKVLDVAGGTGDIAFRILDHAAETAGSGSIEAQMSPLPQVVVCDINTSMLRVGTQRALDRGYTSDNLNWVAGNAEKLPFEDNTFDAYTIAFGIRNVTHIDQALKEAYRVLKRGGRFMCLEFSHVENPIVSTFYDRFSFDIIPTMGQIVANDRDSYQYLVESIRKFPNQEKFAGMIKDAGFSNVTHEDLTFGVAAVHSGFKL</sequence>
<dbReference type="InterPro" id="IPR029063">
    <property type="entry name" value="SAM-dependent_MTases_sf"/>
</dbReference>
<dbReference type="PROSITE" id="PS01184">
    <property type="entry name" value="UBIE_2"/>
    <property type="match status" value="1"/>
</dbReference>
<evidence type="ECO:0000256" key="2">
    <source>
        <dbReference type="ARBA" id="ARBA00022679"/>
    </source>
</evidence>
<dbReference type="Gene3D" id="3.40.50.150">
    <property type="entry name" value="Vaccinia Virus protein VP39"/>
    <property type="match status" value="1"/>
</dbReference>
<name>A0A0L0GBL2_9EUKA</name>
<dbReference type="NCBIfam" id="TIGR01934">
    <property type="entry name" value="MenG_MenH_UbiE"/>
    <property type="match status" value="1"/>
</dbReference>
<keyword evidence="3" id="KW-0831">Ubiquinone biosynthesis</keyword>
<dbReference type="AlphaFoldDB" id="A0A0L0GBL2"/>
<dbReference type="OrthoDB" id="6329284at2759"/>
<accession>A0A0L0GBL2</accession>
<evidence type="ECO:0000256" key="4">
    <source>
        <dbReference type="ARBA" id="ARBA00022691"/>
    </source>
</evidence>
<keyword evidence="7" id="KW-1185">Reference proteome</keyword>
<dbReference type="PANTHER" id="PTHR43591">
    <property type="entry name" value="METHYLTRANSFERASE"/>
    <property type="match status" value="1"/>
</dbReference>
<dbReference type="CDD" id="cd02440">
    <property type="entry name" value="AdoMet_MTases"/>
    <property type="match status" value="1"/>
</dbReference>
<evidence type="ECO:0008006" key="8">
    <source>
        <dbReference type="Google" id="ProtNLM"/>
    </source>
</evidence>
<dbReference type="FunFam" id="3.40.50.150:FF:000064">
    <property type="entry name" value="2-methoxy-6-polyprenyl-1,4-benzoquinol methylase, mitochondrial"/>
    <property type="match status" value="1"/>
</dbReference>
<organism evidence="6 7">
    <name type="scientific">Sphaeroforma arctica JP610</name>
    <dbReference type="NCBI Taxonomy" id="667725"/>
    <lineage>
        <taxon>Eukaryota</taxon>
        <taxon>Ichthyosporea</taxon>
        <taxon>Ichthyophonida</taxon>
        <taxon>Sphaeroforma</taxon>
    </lineage>
</organism>